<dbReference type="EMBL" id="KN831944">
    <property type="protein sequence ID" value="KIO14443.1"/>
    <property type="molecule type" value="Genomic_DNA"/>
</dbReference>
<evidence type="ECO:0000313" key="2">
    <source>
        <dbReference type="Proteomes" id="UP000054217"/>
    </source>
</evidence>
<gene>
    <name evidence="1" type="ORF">M404DRAFT_991190</name>
</gene>
<organism evidence="1 2">
    <name type="scientific">Pisolithus tinctorius Marx 270</name>
    <dbReference type="NCBI Taxonomy" id="870435"/>
    <lineage>
        <taxon>Eukaryota</taxon>
        <taxon>Fungi</taxon>
        <taxon>Dikarya</taxon>
        <taxon>Basidiomycota</taxon>
        <taxon>Agaricomycotina</taxon>
        <taxon>Agaricomycetes</taxon>
        <taxon>Agaricomycetidae</taxon>
        <taxon>Boletales</taxon>
        <taxon>Sclerodermatineae</taxon>
        <taxon>Pisolithaceae</taxon>
        <taxon>Pisolithus</taxon>
    </lineage>
</organism>
<protein>
    <submittedName>
        <fullName evidence="1">Uncharacterized protein</fullName>
    </submittedName>
</protein>
<name>A0A0C3JZ63_PISTI</name>
<evidence type="ECO:0000313" key="1">
    <source>
        <dbReference type="EMBL" id="KIO14443.1"/>
    </source>
</evidence>
<dbReference type="AlphaFoldDB" id="A0A0C3JZ63"/>
<dbReference type="Proteomes" id="UP000054217">
    <property type="component" value="Unassembled WGS sequence"/>
</dbReference>
<accession>A0A0C3JZ63</accession>
<reference evidence="2" key="2">
    <citation type="submission" date="2015-01" db="EMBL/GenBank/DDBJ databases">
        <title>Evolutionary Origins and Diversification of the Mycorrhizal Mutualists.</title>
        <authorList>
            <consortium name="DOE Joint Genome Institute"/>
            <consortium name="Mycorrhizal Genomics Consortium"/>
            <person name="Kohler A."/>
            <person name="Kuo A."/>
            <person name="Nagy L.G."/>
            <person name="Floudas D."/>
            <person name="Copeland A."/>
            <person name="Barry K.W."/>
            <person name="Cichocki N."/>
            <person name="Veneault-Fourrey C."/>
            <person name="LaButti K."/>
            <person name="Lindquist E.A."/>
            <person name="Lipzen A."/>
            <person name="Lundell T."/>
            <person name="Morin E."/>
            <person name="Murat C."/>
            <person name="Riley R."/>
            <person name="Ohm R."/>
            <person name="Sun H."/>
            <person name="Tunlid A."/>
            <person name="Henrissat B."/>
            <person name="Grigoriev I.V."/>
            <person name="Hibbett D.S."/>
            <person name="Martin F."/>
        </authorList>
    </citation>
    <scope>NUCLEOTIDE SEQUENCE [LARGE SCALE GENOMIC DNA]</scope>
    <source>
        <strain evidence="2">Marx 270</strain>
    </source>
</reference>
<sequence length="98" mass="11473">MPCVVFEAPTKRKRATYHRHPYPLQDHTVDLPFITLLTFARTAFRVPWPNSILKKQRNTVPIVQLRLEQKVSSTSTFVPVFDSFLLDVLDFFIPLWTS</sequence>
<proteinExistence type="predicted"/>
<dbReference type="HOGENOM" id="CLU_2334487_0_0_1"/>
<dbReference type="InParanoid" id="A0A0C3JZ63"/>
<keyword evidence="2" id="KW-1185">Reference proteome</keyword>
<reference evidence="1 2" key="1">
    <citation type="submission" date="2014-04" db="EMBL/GenBank/DDBJ databases">
        <authorList>
            <consortium name="DOE Joint Genome Institute"/>
            <person name="Kuo A."/>
            <person name="Kohler A."/>
            <person name="Costa M.D."/>
            <person name="Nagy L.G."/>
            <person name="Floudas D."/>
            <person name="Copeland A."/>
            <person name="Barry K.W."/>
            <person name="Cichocki N."/>
            <person name="Veneault-Fourrey C."/>
            <person name="LaButti K."/>
            <person name="Lindquist E.A."/>
            <person name="Lipzen A."/>
            <person name="Lundell T."/>
            <person name="Morin E."/>
            <person name="Murat C."/>
            <person name="Sun H."/>
            <person name="Tunlid A."/>
            <person name="Henrissat B."/>
            <person name="Grigoriev I.V."/>
            <person name="Hibbett D.S."/>
            <person name="Martin F."/>
            <person name="Nordberg H.P."/>
            <person name="Cantor M.N."/>
            <person name="Hua S.X."/>
        </authorList>
    </citation>
    <scope>NUCLEOTIDE SEQUENCE [LARGE SCALE GENOMIC DNA]</scope>
    <source>
        <strain evidence="1 2">Marx 270</strain>
    </source>
</reference>